<accession>A0ABU5E6Z2</accession>
<dbReference type="Gene3D" id="3.30.1300.10">
    <property type="entry name" value="Pantoate-beta-alanine ligase, C-terminal domain"/>
    <property type="match status" value="1"/>
</dbReference>
<evidence type="ECO:0000256" key="1">
    <source>
        <dbReference type="ARBA" id="ARBA00004990"/>
    </source>
</evidence>
<keyword evidence="8" id="KW-0963">Cytoplasm</keyword>
<evidence type="ECO:0000256" key="2">
    <source>
        <dbReference type="ARBA" id="ARBA00009256"/>
    </source>
</evidence>
<dbReference type="Pfam" id="PF02569">
    <property type="entry name" value="Pantoate_ligase"/>
    <property type="match status" value="1"/>
</dbReference>
<name>A0ABU5E6Z2_9PROT</name>
<dbReference type="Gene3D" id="3.40.50.620">
    <property type="entry name" value="HUPs"/>
    <property type="match status" value="1"/>
</dbReference>
<dbReference type="PANTHER" id="PTHR21299">
    <property type="entry name" value="CYTIDYLATE KINASE/PANTOATE-BETA-ALANINE LIGASE"/>
    <property type="match status" value="1"/>
</dbReference>
<feature type="binding site" evidence="8">
    <location>
        <position position="63"/>
    </location>
    <ligand>
        <name>beta-alanine</name>
        <dbReference type="ChEBI" id="CHEBI:57966"/>
    </ligand>
</feature>
<evidence type="ECO:0000256" key="3">
    <source>
        <dbReference type="ARBA" id="ARBA00022598"/>
    </source>
</evidence>
<dbReference type="SUPFAM" id="SSF52374">
    <property type="entry name" value="Nucleotidylyl transferase"/>
    <property type="match status" value="1"/>
</dbReference>
<gene>
    <name evidence="8 9" type="primary">panC</name>
    <name evidence="9" type="ORF">SMD27_02215</name>
</gene>
<reference evidence="9 10" key="1">
    <citation type="journal article" date="2016" name="Antonie Van Leeuwenhoek">
        <title>Dongia soli sp. nov., isolated from soil from Dokdo, Korea.</title>
        <authorList>
            <person name="Kim D.U."/>
            <person name="Lee H."/>
            <person name="Kim H."/>
            <person name="Kim S.G."/>
            <person name="Ka J.O."/>
        </authorList>
    </citation>
    <scope>NUCLEOTIDE SEQUENCE [LARGE SCALE GENOMIC DNA]</scope>
    <source>
        <strain evidence="9 10">D78</strain>
    </source>
</reference>
<feature type="binding site" evidence="8">
    <location>
        <begin position="186"/>
        <end position="189"/>
    </location>
    <ligand>
        <name>ATP</name>
        <dbReference type="ChEBI" id="CHEBI:30616"/>
    </ligand>
</feature>
<dbReference type="CDD" id="cd00560">
    <property type="entry name" value="PanC"/>
    <property type="match status" value="1"/>
</dbReference>
<keyword evidence="5 8" id="KW-0547">Nucleotide-binding</keyword>
<evidence type="ECO:0000256" key="7">
    <source>
        <dbReference type="ARBA" id="ARBA00048258"/>
    </source>
</evidence>
<evidence type="ECO:0000256" key="5">
    <source>
        <dbReference type="ARBA" id="ARBA00022741"/>
    </source>
</evidence>
<feature type="binding site" evidence="8">
    <location>
        <begin position="149"/>
        <end position="152"/>
    </location>
    <ligand>
        <name>ATP</name>
        <dbReference type="ChEBI" id="CHEBI:30616"/>
    </ligand>
</feature>
<dbReference type="InterPro" id="IPR003721">
    <property type="entry name" value="Pantoate_ligase"/>
</dbReference>
<comment type="subcellular location">
    <subcellularLocation>
        <location evidence="8">Cytoplasm</location>
    </subcellularLocation>
</comment>
<keyword evidence="3 8" id="KW-0436">Ligase</keyword>
<dbReference type="EC" id="6.3.2.1" evidence="8"/>
<dbReference type="RefSeq" id="WP_320506702.1">
    <property type="nucleotide sequence ID" value="NZ_JAXCLW010000001.1"/>
</dbReference>
<keyword evidence="6 8" id="KW-0067">ATP-binding</keyword>
<sequence length="283" mass="30505">MTISVVRTIADLRAAIGSFRRAGAGIGLVPTMGALHDGHLALVGAAKARDLKTVATIFVNPRQFGPREDLATYPRDEAGDLAKLDQAGTDLLFAPDVTEMYPQGFATAVSVTGITEHLCGAARPHFFGGVATVVTKLLLQALPNAAFFGEKDFQQLQVIRRFTRDLDIPVEIVGVPTVREADGLAMSSRNRYLSPDQRRIASHLPRVLRALAVELADGMAAAARLDAARNELLSAGFDKIDYLELCDIERLQPIPAAIVPSRLFAAAFIGNTRLIDNWPVGRP</sequence>
<comment type="pathway">
    <text evidence="1 8">Cofactor biosynthesis; (R)-pantothenate biosynthesis; (R)-pantothenate from (R)-pantoate and beta-alanine: step 1/1.</text>
</comment>
<dbReference type="NCBIfam" id="TIGR00018">
    <property type="entry name" value="panC"/>
    <property type="match status" value="1"/>
</dbReference>
<protein>
    <recommendedName>
        <fullName evidence="8">Pantothenate synthetase</fullName>
        <shortName evidence="8">PS</shortName>
        <ecNumber evidence="8">6.3.2.1</ecNumber>
    </recommendedName>
    <alternativeName>
        <fullName evidence="8">Pantoate--beta-alanine ligase</fullName>
    </alternativeName>
    <alternativeName>
        <fullName evidence="8">Pantoate-activating enzyme</fullName>
    </alternativeName>
</protein>
<comment type="similarity">
    <text evidence="2 8">Belongs to the pantothenate synthetase family.</text>
</comment>
<dbReference type="HAMAP" id="MF_00158">
    <property type="entry name" value="PanC"/>
    <property type="match status" value="1"/>
</dbReference>
<dbReference type="GO" id="GO:0016874">
    <property type="term" value="F:ligase activity"/>
    <property type="evidence" value="ECO:0007669"/>
    <property type="project" value="UniProtKB-KW"/>
</dbReference>
<dbReference type="Proteomes" id="UP001279642">
    <property type="component" value="Unassembled WGS sequence"/>
</dbReference>
<comment type="miscellaneous">
    <text evidence="8">The reaction proceeds by a bi uni uni bi ping pong mechanism.</text>
</comment>
<dbReference type="InterPro" id="IPR014729">
    <property type="entry name" value="Rossmann-like_a/b/a_fold"/>
</dbReference>
<organism evidence="9 10">
    <name type="scientific">Dongia soli</name>
    <dbReference type="NCBI Taxonomy" id="600628"/>
    <lineage>
        <taxon>Bacteria</taxon>
        <taxon>Pseudomonadati</taxon>
        <taxon>Pseudomonadota</taxon>
        <taxon>Alphaproteobacteria</taxon>
        <taxon>Rhodospirillales</taxon>
        <taxon>Dongiaceae</taxon>
        <taxon>Dongia</taxon>
    </lineage>
</organism>
<feature type="binding site" evidence="8">
    <location>
        <position position="155"/>
    </location>
    <ligand>
        <name>(R)-pantoate</name>
        <dbReference type="ChEBI" id="CHEBI:15980"/>
    </ligand>
</feature>
<comment type="catalytic activity">
    <reaction evidence="7 8">
        <text>(R)-pantoate + beta-alanine + ATP = (R)-pantothenate + AMP + diphosphate + H(+)</text>
        <dbReference type="Rhea" id="RHEA:10912"/>
        <dbReference type="ChEBI" id="CHEBI:15378"/>
        <dbReference type="ChEBI" id="CHEBI:15980"/>
        <dbReference type="ChEBI" id="CHEBI:29032"/>
        <dbReference type="ChEBI" id="CHEBI:30616"/>
        <dbReference type="ChEBI" id="CHEBI:33019"/>
        <dbReference type="ChEBI" id="CHEBI:57966"/>
        <dbReference type="ChEBI" id="CHEBI:456215"/>
        <dbReference type="EC" id="6.3.2.1"/>
    </reaction>
</comment>
<evidence type="ECO:0000313" key="10">
    <source>
        <dbReference type="Proteomes" id="UP001279642"/>
    </source>
</evidence>
<dbReference type="PANTHER" id="PTHR21299:SF1">
    <property type="entry name" value="PANTOATE--BETA-ALANINE LIGASE"/>
    <property type="match status" value="1"/>
</dbReference>
<proteinExistence type="inferred from homology"/>
<evidence type="ECO:0000256" key="6">
    <source>
        <dbReference type="ARBA" id="ARBA00022840"/>
    </source>
</evidence>
<evidence type="ECO:0000313" key="9">
    <source>
        <dbReference type="EMBL" id="MDY0881647.1"/>
    </source>
</evidence>
<evidence type="ECO:0000256" key="8">
    <source>
        <dbReference type="HAMAP-Rule" id="MF_00158"/>
    </source>
</evidence>
<comment type="function">
    <text evidence="8">Catalyzes the condensation of pantoate with beta-alanine in an ATP-dependent reaction via a pantoyl-adenylate intermediate.</text>
</comment>
<dbReference type="EMBL" id="JAXCLW010000001">
    <property type="protein sequence ID" value="MDY0881647.1"/>
    <property type="molecule type" value="Genomic_DNA"/>
</dbReference>
<feature type="binding site" evidence="8">
    <location>
        <position position="178"/>
    </location>
    <ligand>
        <name>ATP</name>
        <dbReference type="ChEBI" id="CHEBI:30616"/>
    </ligand>
</feature>
<dbReference type="InterPro" id="IPR042176">
    <property type="entry name" value="Pantoate_ligase_C"/>
</dbReference>
<evidence type="ECO:0000256" key="4">
    <source>
        <dbReference type="ARBA" id="ARBA00022655"/>
    </source>
</evidence>
<feature type="binding site" evidence="8">
    <location>
        <begin position="32"/>
        <end position="39"/>
    </location>
    <ligand>
        <name>ATP</name>
        <dbReference type="ChEBI" id="CHEBI:30616"/>
    </ligand>
</feature>
<feature type="active site" description="Proton donor" evidence="8">
    <location>
        <position position="39"/>
    </location>
</feature>
<comment type="subunit">
    <text evidence="8">Homodimer.</text>
</comment>
<comment type="caution">
    <text evidence="9">The sequence shown here is derived from an EMBL/GenBank/DDBJ whole genome shotgun (WGS) entry which is preliminary data.</text>
</comment>
<keyword evidence="10" id="KW-1185">Reference proteome</keyword>
<keyword evidence="4 8" id="KW-0566">Pantothenate biosynthesis</keyword>
<feature type="binding site" evidence="8">
    <location>
        <position position="63"/>
    </location>
    <ligand>
        <name>(R)-pantoate</name>
        <dbReference type="ChEBI" id="CHEBI:15980"/>
    </ligand>
</feature>